<evidence type="ECO:0000256" key="7">
    <source>
        <dbReference type="ARBA" id="ARBA00023065"/>
    </source>
</evidence>
<dbReference type="Pfam" id="PF07715">
    <property type="entry name" value="Plug"/>
    <property type="match status" value="1"/>
</dbReference>
<evidence type="ECO:0000256" key="13">
    <source>
        <dbReference type="SAM" id="MobiDB-lite"/>
    </source>
</evidence>
<evidence type="ECO:0000256" key="4">
    <source>
        <dbReference type="ARBA" id="ARBA00022496"/>
    </source>
</evidence>
<keyword evidence="9 11" id="KW-0472">Membrane</keyword>
<evidence type="ECO:0000256" key="12">
    <source>
        <dbReference type="RuleBase" id="RU003357"/>
    </source>
</evidence>
<keyword evidence="3 11" id="KW-1134">Transmembrane beta strand</keyword>
<dbReference type="Gene3D" id="2.40.170.20">
    <property type="entry name" value="TonB-dependent receptor, beta-barrel domain"/>
    <property type="match status" value="1"/>
</dbReference>
<keyword evidence="8 12" id="KW-0798">TonB box</keyword>
<evidence type="ECO:0000256" key="2">
    <source>
        <dbReference type="ARBA" id="ARBA00022448"/>
    </source>
</evidence>
<dbReference type="PROSITE" id="PS52016">
    <property type="entry name" value="TONB_DEPENDENT_REC_3"/>
    <property type="match status" value="1"/>
</dbReference>
<dbReference type="InterPro" id="IPR000531">
    <property type="entry name" value="Beta-barrel_TonB"/>
</dbReference>
<dbReference type="GO" id="GO:0006826">
    <property type="term" value="P:iron ion transport"/>
    <property type="evidence" value="ECO:0007669"/>
    <property type="project" value="UniProtKB-KW"/>
</dbReference>
<organism evidence="16 17">
    <name type="scientific">Caulobacter segnis</name>
    <dbReference type="NCBI Taxonomy" id="88688"/>
    <lineage>
        <taxon>Bacteria</taxon>
        <taxon>Pseudomonadati</taxon>
        <taxon>Pseudomonadota</taxon>
        <taxon>Alphaproteobacteria</taxon>
        <taxon>Caulobacterales</taxon>
        <taxon>Caulobacteraceae</taxon>
        <taxon>Caulobacter</taxon>
    </lineage>
</organism>
<evidence type="ECO:0000313" key="17">
    <source>
        <dbReference type="Proteomes" id="UP000249393"/>
    </source>
</evidence>
<dbReference type="InterPro" id="IPR036942">
    <property type="entry name" value="Beta-barrel_TonB_sf"/>
</dbReference>
<name>A0A2W5V5E4_9CAUL</name>
<protein>
    <recommendedName>
        <fullName evidence="18">TonB-dependent receptor</fullName>
    </recommendedName>
</protein>
<evidence type="ECO:0000256" key="6">
    <source>
        <dbReference type="ARBA" id="ARBA00023004"/>
    </source>
</evidence>
<feature type="domain" description="TonB-dependent receptor plug" evidence="15">
    <location>
        <begin position="94"/>
        <end position="200"/>
    </location>
</feature>
<evidence type="ECO:0000256" key="5">
    <source>
        <dbReference type="ARBA" id="ARBA00022692"/>
    </source>
</evidence>
<evidence type="ECO:0000256" key="11">
    <source>
        <dbReference type="PROSITE-ProRule" id="PRU01360"/>
    </source>
</evidence>
<dbReference type="PANTHER" id="PTHR32552">
    <property type="entry name" value="FERRICHROME IRON RECEPTOR-RELATED"/>
    <property type="match status" value="1"/>
</dbReference>
<evidence type="ECO:0000256" key="1">
    <source>
        <dbReference type="ARBA" id="ARBA00004571"/>
    </source>
</evidence>
<evidence type="ECO:0000256" key="9">
    <source>
        <dbReference type="ARBA" id="ARBA00023136"/>
    </source>
</evidence>
<gene>
    <name evidence="16" type="ORF">DI526_08225</name>
</gene>
<comment type="caution">
    <text evidence="16">The sequence shown here is derived from an EMBL/GenBank/DDBJ whole genome shotgun (WGS) entry which is preliminary data.</text>
</comment>
<proteinExistence type="inferred from homology"/>
<keyword evidence="2 11" id="KW-0813">Transport</keyword>
<comment type="similarity">
    <text evidence="11 12">Belongs to the TonB-dependent receptor family.</text>
</comment>
<dbReference type="Pfam" id="PF00593">
    <property type="entry name" value="TonB_dep_Rec_b-barrel"/>
    <property type="match status" value="1"/>
</dbReference>
<dbReference type="InterPro" id="IPR012910">
    <property type="entry name" value="Plug_dom"/>
</dbReference>
<dbReference type="InterPro" id="IPR039426">
    <property type="entry name" value="TonB-dep_rcpt-like"/>
</dbReference>
<feature type="domain" description="TonB-dependent receptor-like beta-barrel" evidence="14">
    <location>
        <begin position="340"/>
        <end position="766"/>
    </location>
</feature>
<evidence type="ECO:0000259" key="15">
    <source>
        <dbReference type="Pfam" id="PF07715"/>
    </source>
</evidence>
<dbReference type="SUPFAM" id="SSF56935">
    <property type="entry name" value="Porins"/>
    <property type="match status" value="1"/>
</dbReference>
<dbReference type="PANTHER" id="PTHR32552:SF81">
    <property type="entry name" value="TONB-DEPENDENT OUTER MEMBRANE RECEPTOR"/>
    <property type="match status" value="1"/>
</dbReference>
<evidence type="ECO:0000256" key="8">
    <source>
        <dbReference type="ARBA" id="ARBA00023077"/>
    </source>
</evidence>
<accession>A0A2W5V5E4</accession>
<keyword evidence="4" id="KW-0410">Iron transport</keyword>
<keyword evidence="5 11" id="KW-0812">Transmembrane</keyword>
<dbReference type="GO" id="GO:0009279">
    <property type="term" value="C:cell outer membrane"/>
    <property type="evidence" value="ECO:0007669"/>
    <property type="project" value="UniProtKB-SubCell"/>
</dbReference>
<keyword evidence="6" id="KW-0408">Iron</keyword>
<feature type="region of interest" description="Disordered" evidence="13">
    <location>
        <begin position="1"/>
        <end position="38"/>
    </location>
</feature>
<evidence type="ECO:0000259" key="14">
    <source>
        <dbReference type="Pfam" id="PF00593"/>
    </source>
</evidence>
<evidence type="ECO:0000313" key="16">
    <source>
        <dbReference type="EMBL" id="PZR35050.1"/>
    </source>
</evidence>
<evidence type="ECO:0000256" key="10">
    <source>
        <dbReference type="ARBA" id="ARBA00023237"/>
    </source>
</evidence>
<dbReference type="Proteomes" id="UP000249393">
    <property type="component" value="Unassembled WGS sequence"/>
</dbReference>
<dbReference type="AlphaFoldDB" id="A0A2W5V5E4"/>
<keyword evidence="7" id="KW-0406">Ion transport</keyword>
<reference evidence="16 17" key="1">
    <citation type="submission" date="2017-08" db="EMBL/GenBank/DDBJ databases">
        <title>Infants hospitalized years apart are colonized by the same room-sourced microbial strains.</title>
        <authorList>
            <person name="Brooks B."/>
            <person name="Olm M.R."/>
            <person name="Firek B.A."/>
            <person name="Baker R."/>
            <person name="Thomas B.C."/>
            <person name="Morowitz M.J."/>
            <person name="Banfield J.F."/>
        </authorList>
    </citation>
    <scope>NUCLEOTIDE SEQUENCE [LARGE SCALE GENOMIC DNA]</scope>
    <source>
        <strain evidence="16">S2_003_000_R2_4</strain>
    </source>
</reference>
<keyword evidence="10 11" id="KW-0998">Cell outer membrane</keyword>
<comment type="subcellular location">
    <subcellularLocation>
        <location evidence="1 11">Cell outer membrane</location>
        <topology evidence="1 11">Multi-pass membrane protein</topology>
    </subcellularLocation>
</comment>
<sequence>MTARFPLAPPPDRSLPLTGPAGLAQRPGGGETTQRRGNAMKVTASSVIALATAFMSVSSGAALAAGQDRAASANKPAELEEVVVTAQRREESAQRAAVSLTAVSAQALLKKGVTDVTQLTQLAPALQVAPGAGPYDSFSVRGINNFAANGFADPAVVVSTAGVPLSHPTGAHGLFYDLERVEVLKGPQGTLYGRNATGGAVNVIPNHAQIGDLNGNLDIEIGNYNKRHAQGALNLPVNDKLALRGAFQVVDRDGFFKDGTGDEKAASGRLSARIVPNDDVIIDVVGDYSHDGGKGAGTAVYGTRDVIGGPVGSLHFLVDPWIGNLSSNPTIANMYAPAIKRNPNVPKQDNNYYGVSATISWVTPVGNLTIVPGYRGTDIHFIGNSAGFYVGEDAKTNQKSIEARLASGGDTKLRYVVGGFYLDDKLNSQYLTENSPTVMSNQEIHTGTETAAAFGQLTYSLSETFRLSGGLRYTHERKTTNSVRRDIGFGGTAPFDYANATFDPFPDLKSGFQRFTTVGDTKYNAVTWKAGVEWDVAPRSLLYANVSTGYKAGGFYFGPPGDNVYKPEKVTAYVIGSKNRFLENRLQVNAEAFYYRYRDQQIPHFRVLPPPFGNIFVTDNAGTATIKGLEIESQFAVTSDTLVHLDLQYLDGQYDKLTYPSPFSVSGNSTCASPANPAGGFTVDCSGRDLLLTPTLTLGGGIEHTFRLGNGGDLVASVDARHESSRETQLNYLPETKAPAYTKTDLNLTYHEPNRRWSLSAYVLNVTNKVIFAQTQVGRSYSIANGGPTFVWLQPPRTYGARLHLDF</sequence>
<dbReference type="EMBL" id="QFQZ01000019">
    <property type="protein sequence ID" value="PZR35050.1"/>
    <property type="molecule type" value="Genomic_DNA"/>
</dbReference>
<evidence type="ECO:0000256" key="3">
    <source>
        <dbReference type="ARBA" id="ARBA00022452"/>
    </source>
</evidence>
<evidence type="ECO:0008006" key="18">
    <source>
        <dbReference type="Google" id="ProtNLM"/>
    </source>
</evidence>